<organism evidence="1">
    <name type="scientific">bioreactor metagenome</name>
    <dbReference type="NCBI Taxonomy" id="1076179"/>
    <lineage>
        <taxon>unclassified sequences</taxon>
        <taxon>metagenomes</taxon>
        <taxon>ecological metagenomes</taxon>
    </lineage>
</organism>
<dbReference type="AlphaFoldDB" id="A0A645FN82"/>
<sequence>MVQRGIRGPAAFDTGFKFRQFVIGERQLLMVKFGVVVLKFAQCLHRLAVHPVGTGRVFNRGRKHGGGGAAAHGLGGGQKALQLAQLVQGRRHSGAIDREHTVVTAGRTTKAQCCNGDHGEYRAGDAVEFHAQSTPDISGEFVTKRLHPNLIIGNLTGFVKGRGRKTAFFRCFETVARQFFVHFSASFSTSNTFRMISMGFSPGFRRTAR</sequence>
<evidence type="ECO:0000313" key="1">
    <source>
        <dbReference type="EMBL" id="MPN15136.1"/>
    </source>
</evidence>
<gene>
    <name evidence="1" type="ORF">SDC9_162465</name>
</gene>
<reference evidence="1" key="1">
    <citation type="submission" date="2019-08" db="EMBL/GenBank/DDBJ databases">
        <authorList>
            <person name="Kucharzyk K."/>
            <person name="Murdoch R.W."/>
            <person name="Higgins S."/>
            <person name="Loffler F."/>
        </authorList>
    </citation>
    <scope>NUCLEOTIDE SEQUENCE</scope>
</reference>
<protein>
    <submittedName>
        <fullName evidence="1">Uncharacterized protein</fullName>
    </submittedName>
</protein>
<proteinExistence type="predicted"/>
<comment type="caution">
    <text evidence="1">The sequence shown here is derived from an EMBL/GenBank/DDBJ whole genome shotgun (WGS) entry which is preliminary data.</text>
</comment>
<name>A0A645FN82_9ZZZZ</name>
<dbReference type="EMBL" id="VSSQ01061846">
    <property type="protein sequence ID" value="MPN15136.1"/>
    <property type="molecule type" value="Genomic_DNA"/>
</dbReference>
<accession>A0A645FN82</accession>